<dbReference type="OrthoDB" id="3627150at2759"/>
<dbReference type="EMBL" id="LKMD01000107">
    <property type="protein sequence ID" value="PIA90558.1"/>
    <property type="molecule type" value="Genomic_DNA"/>
</dbReference>
<reference evidence="3 5" key="2">
    <citation type="submission" date="2023-09" db="EMBL/GenBank/DDBJ databases">
        <title>Complete-Gapless Cercospora beticola genome.</title>
        <authorList>
            <person name="Wyatt N.A."/>
            <person name="Spanner R.E."/>
            <person name="Bolton M.D."/>
        </authorList>
    </citation>
    <scope>NUCLEOTIDE SEQUENCE [LARGE SCALE GENOMIC DNA]</scope>
    <source>
        <strain evidence="3">Cb09-40</strain>
    </source>
</reference>
<evidence type="ECO:0000313" key="5">
    <source>
        <dbReference type="Proteomes" id="UP001302367"/>
    </source>
</evidence>
<sequence length="101" mass="11032">MSSLCQICGARFYDDDLASNPLSHFCIGLDGPAIVHFETEEHQNSAPHTPEFEKPKSATQPKALALPAQAHAQEDLDEIAKLHQEVDALKAKLQKGHVSFA</sequence>
<evidence type="ECO:0000313" key="4">
    <source>
        <dbReference type="Proteomes" id="UP000230605"/>
    </source>
</evidence>
<reference evidence="2 4" key="1">
    <citation type="submission" date="2015-10" db="EMBL/GenBank/DDBJ databases">
        <title>The cercosporin biosynthetic gene cluster was horizontally transferred to several fungal lineages and shown to be expanded in Cercospora beticola based on microsynteny with recipient genomes.</title>
        <authorList>
            <person name="De Jonge R."/>
            <person name="Ebert M.K."/>
            <person name="Suttle J.C."/>
            <person name="Jurick Ii W.M."/>
            <person name="Secor G.A."/>
            <person name="Thomma B.P."/>
            <person name="Van De Peer Y."/>
            <person name="Bolton M.D."/>
        </authorList>
    </citation>
    <scope>NUCLEOTIDE SEQUENCE [LARGE SCALE GENOMIC DNA]</scope>
    <source>
        <strain evidence="2 4">09-40</strain>
    </source>
</reference>
<gene>
    <name evidence="2" type="ORF">CB0940_11508</name>
    <name evidence="3" type="ORF">RHO25_013041</name>
</gene>
<dbReference type="Proteomes" id="UP000230605">
    <property type="component" value="Chromosome 9"/>
</dbReference>
<feature type="region of interest" description="Disordered" evidence="1">
    <location>
        <begin position="41"/>
        <end position="61"/>
    </location>
</feature>
<name>A0A2G5HDF3_CERBT</name>
<dbReference type="EMBL" id="CP134192">
    <property type="protein sequence ID" value="WPB08375.1"/>
    <property type="molecule type" value="Genomic_DNA"/>
</dbReference>
<protein>
    <submittedName>
        <fullName evidence="2">Uncharacterized protein</fullName>
    </submittedName>
</protein>
<evidence type="ECO:0000256" key="1">
    <source>
        <dbReference type="SAM" id="MobiDB-lite"/>
    </source>
</evidence>
<organism evidence="2 4">
    <name type="scientific">Cercospora beticola</name>
    <name type="common">Sugarbeet leaf spot fungus</name>
    <dbReference type="NCBI Taxonomy" id="122368"/>
    <lineage>
        <taxon>Eukaryota</taxon>
        <taxon>Fungi</taxon>
        <taxon>Dikarya</taxon>
        <taxon>Ascomycota</taxon>
        <taxon>Pezizomycotina</taxon>
        <taxon>Dothideomycetes</taxon>
        <taxon>Dothideomycetidae</taxon>
        <taxon>Mycosphaerellales</taxon>
        <taxon>Mycosphaerellaceae</taxon>
        <taxon>Cercospora</taxon>
    </lineage>
</organism>
<evidence type="ECO:0000313" key="2">
    <source>
        <dbReference type="EMBL" id="PIA90558.1"/>
    </source>
</evidence>
<dbReference type="Proteomes" id="UP001302367">
    <property type="component" value="Chromosome 9"/>
</dbReference>
<evidence type="ECO:0000313" key="3">
    <source>
        <dbReference type="EMBL" id="WPB08375.1"/>
    </source>
</evidence>
<accession>A0A2G5HDF3</accession>
<dbReference type="AlphaFoldDB" id="A0A2G5HDF3"/>
<keyword evidence="5" id="KW-1185">Reference proteome</keyword>
<proteinExistence type="predicted"/>